<dbReference type="RefSeq" id="WP_151674871.1">
    <property type="nucleotide sequence ID" value="NZ_BKCG01000007.1"/>
</dbReference>
<proteinExistence type="predicted"/>
<sequence>MTNPFLNWSTEQKASLSDLFPTINFRNIAVPNMSVGSHFFGNDPQHENLKVAAKRLAAFQLKNPDALLANGYLEERSFYNTPRFERTKNGTIEYRNIHLGTDFWLPAQTPIHTPFDGEVVISHHNDFHKDYGPLLVLKHKENGLEFYTLYGHLTIASLTKSPIGKYVKKGECIAYLGNEKENGHWLPHLHLQVITDLLGASENYNGVAFPSEIITWKSLCPNPSFLFIEDF</sequence>
<dbReference type="InterPro" id="IPR011055">
    <property type="entry name" value="Dup_hybrid_motif"/>
</dbReference>
<keyword evidence="1" id="KW-0732">Signal</keyword>
<comment type="caution">
    <text evidence="3">The sequence shown here is derived from an EMBL/GenBank/DDBJ whole genome shotgun (WGS) entry which is preliminary data.</text>
</comment>
<dbReference type="SUPFAM" id="SSF51261">
    <property type="entry name" value="Duplicated hybrid motif"/>
    <property type="match status" value="1"/>
</dbReference>
<dbReference type="AlphaFoldDB" id="A0A5J4J7C9"/>
<accession>A0A5J4J7C9</accession>
<evidence type="ECO:0000313" key="3">
    <source>
        <dbReference type="EMBL" id="GER60437.1"/>
    </source>
</evidence>
<dbReference type="Proteomes" id="UP000326509">
    <property type="component" value="Unassembled WGS sequence"/>
</dbReference>
<name>A0A5J4J7C9_9FLAO</name>
<dbReference type="PANTHER" id="PTHR21666">
    <property type="entry name" value="PEPTIDASE-RELATED"/>
    <property type="match status" value="1"/>
</dbReference>
<dbReference type="InterPro" id="IPR016047">
    <property type="entry name" value="M23ase_b-sheet_dom"/>
</dbReference>
<protein>
    <recommendedName>
        <fullName evidence="2">M23ase beta-sheet core domain-containing protein</fullName>
    </recommendedName>
</protein>
<gene>
    <name evidence="3" type="ORF">ULMA_25450</name>
</gene>
<evidence type="ECO:0000259" key="2">
    <source>
        <dbReference type="Pfam" id="PF01551"/>
    </source>
</evidence>
<feature type="domain" description="M23ase beta-sheet core" evidence="2">
    <location>
        <begin position="97"/>
        <end position="194"/>
    </location>
</feature>
<keyword evidence="4" id="KW-1185">Reference proteome</keyword>
<dbReference type="PANTHER" id="PTHR21666:SF289">
    <property type="entry name" value="L-ALA--D-GLU ENDOPEPTIDASE"/>
    <property type="match status" value="1"/>
</dbReference>
<dbReference type="GO" id="GO:0004222">
    <property type="term" value="F:metalloendopeptidase activity"/>
    <property type="evidence" value="ECO:0007669"/>
    <property type="project" value="TreeGrafter"/>
</dbReference>
<organism evidence="3 4">
    <name type="scientific">Patiriisocius marinus</name>
    <dbReference type="NCBI Taxonomy" id="1397112"/>
    <lineage>
        <taxon>Bacteria</taxon>
        <taxon>Pseudomonadati</taxon>
        <taxon>Bacteroidota</taxon>
        <taxon>Flavobacteriia</taxon>
        <taxon>Flavobacteriales</taxon>
        <taxon>Flavobacteriaceae</taxon>
        <taxon>Patiriisocius</taxon>
    </lineage>
</organism>
<dbReference type="Gene3D" id="2.70.70.10">
    <property type="entry name" value="Glucose Permease (Domain IIA)"/>
    <property type="match status" value="1"/>
</dbReference>
<dbReference type="OrthoDB" id="9801052at2"/>
<dbReference type="EMBL" id="BKCG01000007">
    <property type="protein sequence ID" value="GER60437.1"/>
    <property type="molecule type" value="Genomic_DNA"/>
</dbReference>
<evidence type="ECO:0000256" key="1">
    <source>
        <dbReference type="ARBA" id="ARBA00022729"/>
    </source>
</evidence>
<evidence type="ECO:0000313" key="4">
    <source>
        <dbReference type="Proteomes" id="UP000326509"/>
    </source>
</evidence>
<dbReference type="Pfam" id="PF01551">
    <property type="entry name" value="Peptidase_M23"/>
    <property type="match status" value="1"/>
</dbReference>
<dbReference type="InterPro" id="IPR050570">
    <property type="entry name" value="Cell_wall_metabolism_enzyme"/>
</dbReference>
<reference evidence="3 4" key="1">
    <citation type="submission" date="2019-08" db="EMBL/GenBank/DDBJ databases">
        <title>Draft genome sequence of Ulvibacter marinus type strain NBRC 109484.</title>
        <authorList>
            <person name="Kawano K."/>
            <person name="Ushijima N."/>
            <person name="Kihara M."/>
            <person name="Itoh H."/>
        </authorList>
    </citation>
    <scope>NUCLEOTIDE SEQUENCE [LARGE SCALE GENOMIC DNA]</scope>
    <source>
        <strain evidence="3 4">NBRC 109484</strain>
    </source>
</reference>
<dbReference type="CDD" id="cd12797">
    <property type="entry name" value="M23_peptidase"/>
    <property type="match status" value="1"/>
</dbReference>